<dbReference type="PANTHER" id="PTHR46558:SF11">
    <property type="entry name" value="HTH-TYPE TRANSCRIPTIONAL REGULATOR XRE"/>
    <property type="match status" value="1"/>
</dbReference>
<protein>
    <recommendedName>
        <fullName evidence="2">HTH cro/C1-type domain-containing protein</fullName>
    </recommendedName>
</protein>
<dbReference type="Pfam" id="PF01381">
    <property type="entry name" value="HTH_3"/>
    <property type="match status" value="1"/>
</dbReference>
<comment type="caution">
    <text evidence="3">The sequence shown here is derived from an EMBL/GenBank/DDBJ whole genome shotgun (WGS) entry which is preliminary data.</text>
</comment>
<dbReference type="Proteomes" id="UP000027821">
    <property type="component" value="Unassembled WGS sequence"/>
</dbReference>
<sequence length="66" mass="7501">MNNTLKVERAKKDITQQDLAEEIGVSRQTINSIESGKYVPSTVLALKIARYFEVTVNDIFELDLED</sequence>
<evidence type="ECO:0000313" key="3">
    <source>
        <dbReference type="EMBL" id="KEO72024.1"/>
    </source>
</evidence>
<dbReference type="EMBL" id="JMIH01000028">
    <property type="protein sequence ID" value="KEO72024.1"/>
    <property type="molecule type" value="Genomic_DNA"/>
</dbReference>
<dbReference type="InterPro" id="IPR010982">
    <property type="entry name" value="Lambda_DNA-bd_dom_sf"/>
</dbReference>
<name>A0A074KSY0_9BACT</name>
<evidence type="ECO:0000256" key="1">
    <source>
        <dbReference type="ARBA" id="ARBA00023125"/>
    </source>
</evidence>
<keyword evidence="4" id="KW-1185">Reference proteome</keyword>
<dbReference type="AlphaFoldDB" id="A0A074KSY0"/>
<reference evidence="3 4" key="1">
    <citation type="submission" date="2014-04" db="EMBL/GenBank/DDBJ databases">
        <title>Characterization and application of a salt tolerant electro-active bacterium.</title>
        <authorList>
            <person name="Yang L."/>
            <person name="Wei S."/>
            <person name="Tay Q.X.M."/>
        </authorList>
    </citation>
    <scope>NUCLEOTIDE SEQUENCE [LARGE SCALE GENOMIC DNA]</scope>
    <source>
        <strain evidence="3 4">LY1</strain>
    </source>
</reference>
<organism evidence="3 4">
    <name type="scientific">Anditalea andensis</name>
    <dbReference type="NCBI Taxonomy" id="1048983"/>
    <lineage>
        <taxon>Bacteria</taxon>
        <taxon>Pseudomonadati</taxon>
        <taxon>Bacteroidota</taxon>
        <taxon>Cytophagia</taxon>
        <taxon>Cytophagales</taxon>
        <taxon>Cytophagaceae</taxon>
        <taxon>Anditalea</taxon>
    </lineage>
</organism>
<dbReference type="InterPro" id="IPR001387">
    <property type="entry name" value="Cro/C1-type_HTH"/>
</dbReference>
<dbReference type="PROSITE" id="PS50943">
    <property type="entry name" value="HTH_CROC1"/>
    <property type="match status" value="1"/>
</dbReference>
<dbReference type="eggNOG" id="COG1476">
    <property type="taxonomic scope" value="Bacteria"/>
</dbReference>
<feature type="domain" description="HTH cro/C1-type" evidence="2">
    <location>
        <begin position="5"/>
        <end position="59"/>
    </location>
</feature>
<evidence type="ECO:0000259" key="2">
    <source>
        <dbReference type="PROSITE" id="PS50943"/>
    </source>
</evidence>
<dbReference type="SMART" id="SM00530">
    <property type="entry name" value="HTH_XRE"/>
    <property type="match status" value="1"/>
</dbReference>
<dbReference type="CDD" id="cd00093">
    <property type="entry name" value="HTH_XRE"/>
    <property type="match status" value="1"/>
</dbReference>
<evidence type="ECO:0000313" key="4">
    <source>
        <dbReference type="Proteomes" id="UP000027821"/>
    </source>
</evidence>
<dbReference type="RefSeq" id="WP_035078130.1">
    <property type="nucleotide sequence ID" value="NZ_JMIH01000028.1"/>
</dbReference>
<dbReference type="Gene3D" id="1.10.260.40">
    <property type="entry name" value="lambda repressor-like DNA-binding domains"/>
    <property type="match status" value="1"/>
</dbReference>
<accession>A0A074KSY0</accession>
<dbReference type="OrthoDB" id="1357763at2"/>
<dbReference type="SUPFAM" id="SSF47413">
    <property type="entry name" value="lambda repressor-like DNA-binding domains"/>
    <property type="match status" value="1"/>
</dbReference>
<gene>
    <name evidence="3" type="ORF">EL17_19095</name>
</gene>
<dbReference type="PANTHER" id="PTHR46558">
    <property type="entry name" value="TRACRIPTIONAL REGULATORY PROTEIN-RELATED-RELATED"/>
    <property type="match status" value="1"/>
</dbReference>
<dbReference type="STRING" id="1048983.EL17_19095"/>
<proteinExistence type="predicted"/>
<dbReference type="GO" id="GO:0003677">
    <property type="term" value="F:DNA binding"/>
    <property type="evidence" value="ECO:0007669"/>
    <property type="project" value="UniProtKB-KW"/>
</dbReference>
<keyword evidence="1" id="KW-0238">DNA-binding</keyword>